<evidence type="ECO:0000313" key="5">
    <source>
        <dbReference type="RefSeq" id="XP_030530439.2"/>
    </source>
</evidence>
<dbReference type="Pfam" id="PF07714">
    <property type="entry name" value="PK_Tyr_Ser-Thr"/>
    <property type="match status" value="1"/>
</dbReference>
<dbReference type="InterPro" id="IPR000719">
    <property type="entry name" value="Prot_kinase_dom"/>
</dbReference>
<dbReference type="RefSeq" id="XP_030530439.2">
    <property type="nucleotide sequence ID" value="XM_030674579.2"/>
</dbReference>
<keyword evidence="2" id="KW-0472">Membrane</keyword>
<feature type="domain" description="Protein kinase" evidence="3">
    <location>
        <begin position="80"/>
        <end position="361"/>
    </location>
</feature>
<dbReference type="InterPro" id="IPR050823">
    <property type="entry name" value="Plant_Ser_Thr_Prot_Kinase"/>
</dbReference>
<protein>
    <submittedName>
        <fullName evidence="5">Serine/threonine-protein kinase RIPK</fullName>
    </submittedName>
</protein>
<evidence type="ECO:0000256" key="1">
    <source>
        <dbReference type="ARBA" id="ARBA00004236"/>
    </source>
</evidence>
<reference evidence="5" key="1">
    <citation type="submission" date="2025-08" db="UniProtKB">
        <authorList>
            <consortium name="RefSeq"/>
        </authorList>
    </citation>
    <scope>IDENTIFICATION</scope>
    <source>
        <tissue evidence="5">Leaf</tissue>
    </source>
</reference>
<evidence type="ECO:0000259" key="3">
    <source>
        <dbReference type="PROSITE" id="PS50011"/>
    </source>
</evidence>
<name>A0A8B8P741_9MYRT</name>
<dbReference type="PROSITE" id="PS50011">
    <property type="entry name" value="PROTEIN_KINASE_DOM"/>
    <property type="match status" value="1"/>
</dbReference>
<evidence type="ECO:0000256" key="2">
    <source>
        <dbReference type="ARBA" id="ARBA00022475"/>
    </source>
</evidence>
<accession>A0A8B8P741</accession>
<evidence type="ECO:0000313" key="4">
    <source>
        <dbReference type="Proteomes" id="UP000827889"/>
    </source>
</evidence>
<dbReference type="PANTHER" id="PTHR45621">
    <property type="entry name" value="OS01G0588500 PROTEIN-RELATED"/>
    <property type="match status" value="1"/>
</dbReference>
<dbReference type="InterPro" id="IPR011009">
    <property type="entry name" value="Kinase-like_dom_sf"/>
</dbReference>
<dbReference type="Gene3D" id="3.30.200.20">
    <property type="entry name" value="Phosphorylase Kinase, domain 1"/>
    <property type="match status" value="1"/>
</dbReference>
<dbReference type="InterPro" id="IPR001245">
    <property type="entry name" value="Ser-Thr/Tyr_kinase_cat_dom"/>
</dbReference>
<dbReference type="Proteomes" id="UP000827889">
    <property type="component" value="Chromosome 4"/>
</dbReference>
<gene>
    <name evidence="5" type="primary">LOC115740928</name>
</gene>
<keyword evidence="5" id="KW-0808">Transferase</keyword>
<dbReference type="GeneID" id="115740928"/>
<proteinExistence type="predicted"/>
<dbReference type="SUPFAM" id="SSF56112">
    <property type="entry name" value="Protein kinase-like (PK-like)"/>
    <property type="match status" value="1"/>
</dbReference>
<dbReference type="PROSITE" id="PS00108">
    <property type="entry name" value="PROTEIN_KINASE_ST"/>
    <property type="match status" value="1"/>
</dbReference>
<keyword evidence="5" id="KW-0418">Kinase</keyword>
<dbReference type="KEGG" id="rarg:115740928"/>
<keyword evidence="4" id="KW-1185">Reference proteome</keyword>
<dbReference type="AlphaFoldDB" id="A0A8B8P741"/>
<keyword evidence="2" id="KW-1003">Cell membrane</keyword>
<dbReference type="GO" id="GO:0004672">
    <property type="term" value="F:protein kinase activity"/>
    <property type="evidence" value="ECO:0007669"/>
    <property type="project" value="InterPro"/>
</dbReference>
<dbReference type="Gene3D" id="1.10.510.10">
    <property type="entry name" value="Transferase(Phosphotransferase) domain 1"/>
    <property type="match status" value="1"/>
</dbReference>
<comment type="subcellular location">
    <subcellularLocation>
        <location evidence="1">Cell membrane</location>
    </subcellularLocation>
</comment>
<dbReference type="InterPro" id="IPR008271">
    <property type="entry name" value="Ser/Thr_kinase_AS"/>
</dbReference>
<organism evidence="4 5">
    <name type="scientific">Rhodamnia argentea</name>
    <dbReference type="NCBI Taxonomy" id="178133"/>
    <lineage>
        <taxon>Eukaryota</taxon>
        <taxon>Viridiplantae</taxon>
        <taxon>Streptophyta</taxon>
        <taxon>Embryophyta</taxon>
        <taxon>Tracheophyta</taxon>
        <taxon>Spermatophyta</taxon>
        <taxon>Magnoliopsida</taxon>
        <taxon>eudicotyledons</taxon>
        <taxon>Gunneridae</taxon>
        <taxon>Pentapetalae</taxon>
        <taxon>rosids</taxon>
        <taxon>malvids</taxon>
        <taxon>Myrtales</taxon>
        <taxon>Myrtaceae</taxon>
        <taxon>Myrtoideae</taxon>
        <taxon>Myrteae</taxon>
        <taxon>Australasian group</taxon>
        <taxon>Rhodamnia</taxon>
    </lineage>
</organism>
<dbReference type="GO" id="GO:0005524">
    <property type="term" value="F:ATP binding"/>
    <property type="evidence" value="ECO:0007669"/>
    <property type="project" value="InterPro"/>
</dbReference>
<sequence>MMTWKKITWKSMIFSCYKTKSSQPERDEPATERGHIDRVLLADVCNPSLQVSVHNLSVCLVSSNLHVFTLAELRAATSDFSWSSFLVEGGFGRVHKGFVADSLRPGLEARAVAVKLLNLTGWQGHKEWLAEIIFLGQLRHPHLIKLIGCCCEDKHRLLVYEYMEQGSLENLLFGNCFPALPWSVRMKIALGAAEGLAFLHEADRPVIYRDFKASNILLDLDYTAKLSDFGLAKDGPEGDDTHVSTRIMGTPGYAAPEYIRTGHLTTMSDVYGFGVVLLELLTGKMAMDKTRPRREQDLVEWARPMLKDLSKHERAVMDPRLEGQFCTKGARVVAVLAYKCLSHDSSKRPRMSQLVRVLELLQTGDVASYFSLKYRKPLIWAVAFNYSDRGKSQN</sequence>